<keyword evidence="3" id="KW-0732">Signal</keyword>
<accession>A0A6J1MDC7</accession>
<evidence type="ECO:0000256" key="2">
    <source>
        <dbReference type="SAM" id="MobiDB-lite"/>
    </source>
</evidence>
<dbReference type="AlphaFoldDB" id="A0A6J1MDC7"/>
<protein>
    <submittedName>
        <fullName evidence="5">Uncharacterized protein LOC111603509</fullName>
    </submittedName>
</protein>
<dbReference type="OMA" id="KNCEANA"/>
<feature type="region of interest" description="Disordered" evidence="2">
    <location>
        <begin position="53"/>
        <end position="74"/>
    </location>
</feature>
<proteinExistence type="predicted"/>
<dbReference type="KEGG" id="dhe:111603509"/>
<feature type="signal peptide" evidence="3">
    <location>
        <begin position="1"/>
        <end position="19"/>
    </location>
</feature>
<organism evidence="4 5">
    <name type="scientific">Drosophila hydei</name>
    <name type="common">Fruit fly</name>
    <dbReference type="NCBI Taxonomy" id="7224"/>
    <lineage>
        <taxon>Eukaryota</taxon>
        <taxon>Metazoa</taxon>
        <taxon>Ecdysozoa</taxon>
        <taxon>Arthropoda</taxon>
        <taxon>Hexapoda</taxon>
        <taxon>Insecta</taxon>
        <taxon>Pterygota</taxon>
        <taxon>Neoptera</taxon>
        <taxon>Endopterygota</taxon>
        <taxon>Diptera</taxon>
        <taxon>Brachycera</taxon>
        <taxon>Muscomorpha</taxon>
        <taxon>Ephydroidea</taxon>
        <taxon>Drosophilidae</taxon>
        <taxon>Drosophila</taxon>
    </lineage>
</organism>
<evidence type="ECO:0000313" key="4">
    <source>
        <dbReference type="Proteomes" id="UP000504633"/>
    </source>
</evidence>
<gene>
    <name evidence="5" type="primary">LOC111603509</name>
</gene>
<feature type="compositionally biased region" description="Basic and acidic residues" evidence="2">
    <location>
        <begin position="55"/>
        <end position="67"/>
    </location>
</feature>
<keyword evidence="4" id="KW-1185">Reference proteome</keyword>
<evidence type="ECO:0000256" key="1">
    <source>
        <dbReference type="SAM" id="Coils"/>
    </source>
</evidence>
<name>A0A6J1MDC7_DROHY</name>
<reference evidence="5" key="1">
    <citation type="submission" date="2025-08" db="UniProtKB">
        <authorList>
            <consortium name="RefSeq"/>
        </authorList>
    </citation>
    <scope>IDENTIFICATION</scope>
    <source>
        <strain evidence="5">15085-1641.00</strain>
        <tissue evidence="5">Whole body</tissue>
    </source>
</reference>
<feature type="coiled-coil region" evidence="1">
    <location>
        <begin position="25"/>
        <end position="52"/>
    </location>
</feature>
<sequence>MNKITLLVLLGSFLGMVKALSVTTAQEVQASLDEATKLNQKLKARNVELTSKVKANHEKDEKIEAQRPKAKTAKNCEANAVRSIRNNNASHIVVPRFPMFNALLKKNPNLRVKSVQMELLTCLKKKHK</sequence>
<dbReference type="Proteomes" id="UP000504633">
    <property type="component" value="Unplaced"/>
</dbReference>
<dbReference type="RefSeq" id="XP_023176886.2">
    <property type="nucleotide sequence ID" value="XM_023321118.2"/>
</dbReference>
<feature type="chain" id="PRO_5027035093" evidence="3">
    <location>
        <begin position="20"/>
        <end position="128"/>
    </location>
</feature>
<keyword evidence="1" id="KW-0175">Coiled coil</keyword>
<evidence type="ECO:0000313" key="5">
    <source>
        <dbReference type="RefSeq" id="XP_023176886.2"/>
    </source>
</evidence>
<dbReference type="GeneID" id="111603509"/>
<evidence type="ECO:0000256" key="3">
    <source>
        <dbReference type="SAM" id="SignalP"/>
    </source>
</evidence>